<dbReference type="WBParaSite" id="MBELARI_LOCUS12246">
    <property type="protein sequence ID" value="MBELARI_LOCUS12246"/>
    <property type="gene ID" value="MBELARI_LOCUS12246"/>
</dbReference>
<protein>
    <submittedName>
        <fullName evidence="3">Uncharacterized protein</fullName>
    </submittedName>
</protein>
<name>A0AAF3EE56_9BILA</name>
<feature type="signal peptide" evidence="1">
    <location>
        <begin position="1"/>
        <end position="20"/>
    </location>
</feature>
<keyword evidence="2" id="KW-1185">Reference proteome</keyword>
<evidence type="ECO:0000313" key="2">
    <source>
        <dbReference type="Proteomes" id="UP000887575"/>
    </source>
</evidence>
<dbReference type="AlphaFoldDB" id="A0AAF3EE56"/>
<evidence type="ECO:0000313" key="3">
    <source>
        <dbReference type="WBParaSite" id="MBELARI_LOCUS12246"/>
    </source>
</evidence>
<evidence type="ECO:0000256" key="1">
    <source>
        <dbReference type="SAM" id="SignalP"/>
    </source>
</evidence>
<sequence length="111" mass="11967">MWSTNYLLLIAFVSIPVVYSIICGQRLSGNVYGVMSPIINCTDACGFCRSITRSGGSKDFEVSGCGCGENSIARKLKMDGFKDCNGESESVSAGPTQIYTETDKCCTKEFC</sequence>
<reference evidence="3" key="1">
    <citation type="submission" date="2024-02" db="UniProtKB">
        <authorList>
            <consortium name="WormBaseParasite"/>
        </authorList>
    </citation>
    <scope>IDENTIFICATION</scope>
</reference>
<feature type="chain" id="PRO_5042216134" evidence="1">
    <location>
        <begin position="21"/>
        <end position="111"/>
    </location>
</feature>
<accession>A0AAF3EE56</accession>
<dbReference type="Proteomes" id="UP000887575">
    <property type="component" value="Unassembled WGS sequence"/>
</dbReference>
<organism evidence="2 3">
    <name type="scientific">Mesorhabditis belari</name>
    <dbReference type="NCBI Taxonomy" id="2138241"/>
    <lineage>
        <taxon>Eukaryota</taxon>
        <taxon>Metazoa</taxon>
        <taxon>Ecdysozoa</taxon>
        <taxon>Nematoda</taxon>
        <taxon>Chromadorea</taxon>
        <taxon>Rhabditida</taxon>
        <taxon>Rhabditina</taxon>
        <taxon>Rhabditomorpha</taxon>
        <taxon>Rhabditoidea</taxon>
        <taxon>Rhabditidae</taxon>
        <taxon>Mesorhabditinae</taxon>
        <taxon>Mesorhabditis</taxon>
    </lineage>
</organism>
<proteinExistence type="predicted"/>
<keyword evidence="1" id="KW-0732">Signal</keyword>